<accession>A0ABQ6MMG2</accession>
<evidence type="ECO:0000256" key="2">
    <source>
        <dbReference type="ARBA" id="ARBA00023128"/>
    </source>
</evidence>
<comment type="subcellular location">
    <subcellularLocation>
        <location evidence="1">Mitochondrion matrix</location>
    </subcellularLocation>
</comment>
<dbReference type="CDD" id="cd20267">
    <property type="entry name" value="Complex1_LYR_LYRM7"/>
    <property type="match status" value="1"/>
</dbReference>
<organism evidence="5 6">
    <name type="scientific">Tetraparma gracilis</name>
    <dbReference type="NCBI Taxonomy" id="2962635"/>
    <lineage>
        <taxon>Eukaryota</taxon>
        <taxon>Sar</taxon>
        <taxon>Stramenopiles</taxon>
        <taxon>Ochrophyta</taxon>
        <taxon>Bolidophyceae</taxon>
        <taxon>Parmales</taxon>
        <taxon>Triparmaceae</taxon>
        <taxon>Tetraparma</taxon>
    </lineage>
</organism>
<gene>
    <name evidence="5" type="ORF">TeGR_g14472</name>
</gene>
<dbReference type="Proteomes" id="UP001165060">
    <property type="component" value="Unassembled WGS sequence"/>
</dbReference>
<keyword evidence="3" id="KW-0143">Chaperone</keyword>
<dbReference type="InterPro" id="IPR008011">
    <property type="entry name" value="Complex1_LYR_dom"/>
</dbReference>
<evidence type="ECO:0000259" key="4">
    <source>
        <dbReference type="Pfam" id="PF05347"/>
    </source>
</evidence>
<keyword evidence="2" id="KW-0496">Mitochondrion</keyword>
<protein>
    <recommendedName>
        <fullName evidence="4">Complex 1 LYR protein domain-containing protein</fullName>
    </recommendedName>
</protein>
<feature type="domain" description="Complex 1 LYR protein" evidence="4">
    <location>
        <begin position="7"/>
        <end position="63"/>
    </location>
</feature>
<comment type="caution">
    <text evidence="5">The sequence shown here is derived from an EMBL/GenBank/DDBJ whole genome shotgun (WGS) entry which is preliminary data.</text>
</comment>
<dbReference type="EMBL" id="BRYB01001562">
    <property type="protein sequence ID" value="GMI28626.1"/>
    <property type="molecule type" value="Genomic_DNA"/>
</dbReference>
<dbReference type="InterPro" id="IPR045298">
    <property type="entry name" value="Complex1_LYR_LYRM7"/>
</dbReference>
<reference evidence="5 6" key="1">
    <citation type="journal article" date="2023" name="Commun. Biol.">
        <title>Genome analysis of Parmales, the sister group of diatoms, reveals the evolutionary specialization of diatoms from phago-mixotrophs to photoautotrophs.</title>
        <authorList>
            <person name="Ban H."/>
            <person name="Sato S."/>
            <person name="Yoshikawa S."/>
            <person name="Yamada K."/>
            <person name="Nakamura Y."/>
            <person name="Ichinomiya M."/>
            <person name="Sato N."/>
            <person name="Blanc-Mathieu R."/>
            <person name="Endo H."/>
            <person name="Kuwata A."/>
            <person name="Ogata H."/>
        </authorList>
    </citation>
    <scope>NUCLEOTIDE SEQUENCE [LARGE SCALE GENOMIC DNA]</scope>
</reference>
<evidence type="ECO:0000256" key="1">
    <source>
        <dbReference type="ARBA" id="ARBA00004305"/>
    </source>
</evidence>
<evidence type="ECO:0000313" key="5">
    <source>
        <dbReference type="EMBL" id="GMI28626.1"/>
    </source>
</evidence>
<dbReference type="Pfam" id="PF05347">
    <property type="entry name" value="Complex1_LYR"/>
    <property type="match status" value="1"/>
</dbReference>
<keyword evidence="6" id="KW-1185">Reference proteome</keyword>
<dbReference type="PANTHER" id="PTHR46749">
    <property type="entry name" value="COMPLEX III ASSEMBLY FACTOR LYRM7"/>
    <property type="match status" value="1"/>
</dbReference>
<evidence type="ECO:0000313" key="6">
    <source>
        <dbReference type="Proteomes" id="UP001165060"/>
    </source>
</evidence>
<sequence>MSSLPLQVLRSYRQLLRSRKLAFASDPRALASSAVELRKQFEANRGLTDAQAIEGCLQGCRDVDDMLRNGLVQGEVVEEAPGDVRVKVPLEKRHGEAMDKGAVNPLEHMGEGLFEEEKKGLGDVKVDKS</sequence>
<evidence type="ECO:0000256" key="3">
    <source>
        <dbReference type="ARBA" id="ARBA00023186"/>
    </source>
</evidence>
<dbReference type="PANTHER" id="PTHR46749:SF1">
    <property type="entry name" value="COMPLEX III ASSEMBLY FACTOR LYRM7"/>
    <property type="match status" value="1"/>
</dbReference>
<proteinExistence type="predicted"/>
<dbReference type="InterPro" id="IPR050435">
    <property type="entry name" value="MZM1/LYRM7"/>
</dbReference>
<name>A0ABQ6MMG2_9STRA</name>